<protein>
    <recommendedName>
        <fullName evidence="2">Death domain-containing protein</fullName>
    </recommendedName>
</protein>
<accession>A0A913Z1K6</accession>
<feature type="region of interest" description="Disordered" evidence="1">
    <location>
        <begin position="43"/>
        <end position="95"/>
    </location>
</feature>
<name>A0A913Z1K6_PATMI</name>
<evidence type="ECO:0000313" key="4">
    <source>
        <dbReference type="Proteomes" id="UP000887568"/>
    </source>
</evidence>
<reference evidence="3" key="1">
    <citation type="submission" date="2022-11" db="UniProtKB">
        <authorList>
            <consortium name="EnsemblMetazoa"/>
        </authorList>
    </citation>
    <scope>IDENTIFICATION</scope>
</reference>
<dbReference type="GO" id="GO:0007165">
    <property type="term" value="P:signal transduction"/>
    <property type="evidence" value="ECO:0007669"/>
    <property type="project" value="InterPro"/>
</dbReference>
<evidence type="ECO:0000313" key="3">
    <source>
        <dbReference type="EnsemblMetazoa" id="XP_038045557.1"/>
    </source>
</evidence>
<sequence length="166" mass="18394">MLVTWRRAQSTSNEQQRTTLCTALKNIERADIAGFLNAATGKGDVTTSSPNANPSSPSPSPIPSTQASGVPAPRPQHSQRPDQEPRLRAPSYQDVGNKTRNILKEFYKTTGSYIQLLHEVDNDQKHIADIYTKVQLETREGVAVVTTGETVRKKGSERRNCKLHRV</sequence>
<dbReference type="PROSITE" id="PS50017">
    <property type="entry name" value="DEATH_DOMAIN"/>
    <property type="match status" value="1"/>
</dbReference>
<evidence type="ECO:0000259" key="2">
    <source>
        <dbReference type="PROSITE" id="PS50017"/>
    </source>
</evidence>
<organism evidence="3 4">
    <name type="scientific">Patiria miniata</name>
    <name type="common">Bat star</name>
    <name type="synonym">Asterina miniata</name>
    <dbReference type="NCBI Taxonomy" id="46514"/>
    <lineage>
        <taxon>Eukaryota</taxon>
        <taxon>Metazoa</taxon>
        <taxon>Echinodermata</taxon>
        <taxon>Eleutherozoa</taxon>
        <taxon>Asterozoa</taxon>
        <taxon>Asteroidea</taxon>
        <taxon>Valvatacea</taxon>
        <taxon>Valvatida</taxon>
        <taxon>Asterinidae</taxon>
        <taxon>Patiria</taxon>
    </lineage>
</organism>
<dbReference type="RefSeq" id="XP_038045557.1">
    <property type="nucleotide sequence ID" value="XM_038189629.1"/>
</dbReference>
<feature type="domain" description="Death" evidence="2">
    <location>
        <begin position="1"/>
        <end position="40"/>
    </location>
</feature>
<dbReference type="EnsemblMetazoa" id="XM_038189629.1">
    <property type="protein sequence ID" value="XP_038045557.1"/>
    <property type="gene ID" value="LOC119720096"/>
</dbReference>
<dbReference type="InterPro" id="IPR000488">
    <property type="entry name" value="Death_dom"/>
</dbReference>
<dbReference type="GeneID" id="119720096"/>
<proteinExistence type="predicted"/>
<dbReference type="OrthoDB" id="9988315at2759"/>
<dbReference type="Proteomes" id="UP000887568">
    <property type="component" value="Unplaced"/>
</dbReference>
<evidence type="ECO:0000256" key="1">
    <source>
        <dbReference type="SAM" id="MobiDB-lite"/>
    </source>
</evidence>
<keyword evidence="4" id="KW-1185">Reference proteome</keyword>
<dbReference type="AlphaFoldDB" id="A0A913Z1K6"/>